<comment type="caution">
    <text evidence="1">The sequence shown here is derived from an EMBL/GenBank/DDBJ whole genome shotgun (WGS) entry which is preliminary data.</text>
</comment>
<keyword evidence="2" id="KW-1185">Reference proteome</keyword>
<name>A0AAQ4D2I5_AMBAM</name>
<gene>
    <name evidence="1" type="ORF">V5799_000623</name>
</gene>
<reference evidence="1 2" key="1">
    <citation type="journal article" date="2023" name="Arcadia Sci">
        <title>De novo assembly of a long-read Amblyomma americanum tick genome.</title>
        <authorList>
            <person name="Chou S."/>
            <person name="Poskanzer K.E."/>
            <person name="Rollins M."/>
            <person name="Thuy-Boun P.S."/>
        </authorList>
    </citation>
    <scope>NUCLEOTIDE SEQUENCE [LARGE SCALE GENOMIC DNA]</scope>
    <source>
        <strain evidence="1">F_SG_1</strain>
        <tissue evidence="1">Salivary glands</tissue>
    </source>
</reference>
<evidence type="ECO:0000313" key="1">
    <source>
        <dbReference type="EMBL" id="KAK8756675.1"/>
    </source>
</evidence>
<sequence length="72" mass="8392">MTWKVCRCHGRCFFWRVKLEGCEQLRALFCGFCSERDACTISFTTTKWQGLPATGSPSRFFIIGRPQVRPER</sequence>
<accession>A0AAQ4D2I5</accession>
<dbReference type="EMBL" id="JARKHS020036003">
    <property type="protein sequence ID" value="KAK8756675.1"/>
    <property type="molecule type" value="Genomic_DNA"/>
</dbReference>
<protein>
    <submittedName>
        <fullName evidence="1">Uncharacterized protein</fullName>
    </submittedName>
</protein>
<dbReference type="AlphaFoldDB" id="A0AAQ4D2I5"/>
<dbReference type="Proteomes" id="UP001321473">
    <property type="component" value="Unassembled WGS sequence"/>
</dbReference>
<organism evidence="1 2">
    <name type="scientific">Amblyomma americanum</name>
    <name type="common">Lone star tick</name>
    <dbReference type="NCBI Taxonomy" id="6943"/>
    <lineage>
        <taxon>Eukaryota</taxon>
        <taxon>Metazoa</taxon>
        <taxon>Ecdysozoa</taxon>
        <taxon>Arthropoda</taxon>
        <taxon>Chelicerata</taxon>
        <taxon>Arachnida</taxon>
        <taxon>Acari</taxon>
        <taxon>Parasitiformes</taxon>
        <taxon>Ixodida</taxon>
        <taxon>Ixodoidea</taxon>
        <taxon>Ixodidae</taxon>
        <taxon>Amblyomminae</taxon>
        <taxon>Amblyomma</taxon>
    </lineage>
</organism>
<evidence type="ECO:0000313" key="2">
    <source>
        <dbReference type="Proteomes" id="UP001321473"/>
    </source>
</evidence>
<proteinExistence type="predicted"/>